<evidence type="ECO:0000259" key="8">
    <source>
        <dbReference type="PROSITE" id="PS50109"/>
    </source>
</evidence>
<comment type="caution">
    <text evidence="12">The sequence shown here is derived from an EMBL/GenBank/DDBJ whole genome shotgun (WGS) entry which is preliminary data.</text>
</comment>
<dbReference type="InterPro" id="IPR013655">
    <property type="entry name" value="PAS_fold_3"/>
</dbReference>
<dbReference type="AlphaFoldDB" id="A0A3N7JV71"/>
<feature type="domain" description="PAC" evidence="11">
    <location>
        <begin position="594"/>
        <end position="646"/>
    </location>
</feature>
<comment type="subcellular location">
    <subcellularLocation>
        <location evidence="2">Cell inner membrane</location>
        <topology evidence="2">Multi-pass membrane protein</topology>
    </subcellularLocation>
</comment>
<dbReference type="SMART" id="SM00448">
    <property type="entry name" value="REC"/>
    <property type="match status" value="1"/>
</dbReference>
<evidence type="ECO:0000259" key="10">
    <source>
        <dbReference type="PROSITE" id="PS50112"/>
    </source>
</evidence>
<protein>
    <recommendedName>
        <fullName evidence="3">histidine kinase</fullName>
        <ecNumber evidence="3">2.7.13.3</ecNumber>
    </recommendedName>
</protein>
<dbReference type="GO" id="GO:0005886">
    <property type="term" value="C:plasma membrane"/>
    <property type="evidence" value="ECO:0007669"/>
    <property type="project" value="UniProtKB-SubCell"/>
</dbReference>
<dbReference type="PROSITE" id="PS50109">
    <property type="entry name" value="HIS_KIN"/>
    <property type="match status" value="1"/>
</dbReference>
<keyword evidence="6" id="KW-0418">Kinase</keyword>
<dbReference type="FunFam" id="3.30.565.10:FF:000006">
    <property type="entry name" value="Sensor histidine kinase WalK"/>
    <property type="match status" value="1"/>
</dbReference>
<evidence type="ECO:0000313" key="12">
    <source>
        <dbReference type="EMBL" id="RQP24779.1"/>
    </source>
</evidence>
<dbReference type="SUPFAM" id="SSF55785">
    <property type="entry name" value="PYP-like sensor domain (PAS domain)"/>
    <property type="match status" value="4"/>
</dbReference>
<dbReference type="Pfam" id="PF08448">
    <property type="entry name" value="PAS_4"/>
    <property type="match status" value="1"/>
</dbReference>
<dbReference type="OrthoDB" id="9808408at2"/>
<evidence type="ECO:0000256" key="3">
    <source>
        <dbReference type="ARBA" id="ARBA00012438"/>
    </source>
</evidence>
<dbReference type="CDD" id="cd00130">
    <property type="entry name" value="PAS"/>
    <property type="match status" value="3"/>
</dbReference>
<dbReference type="InterPro" id="IPR001789">
    <property type="entry name" value="Sig_transdc_resp-reg_receiver"/>
</dbReference>
<evidence type="ECO:0000256" key="4">
    <source>
        <dbReference type="ARBA" id="ARBA00022553"/>
    </source>
</evidence>
<dbReference type="GO" id="GO:0000155">
    <property type="term" value="F:phosphorelay sensor kinase activity"/>
    <property type="evidence" value="ECO:0007669"/>
    <property type="project" value="InterPro"/>
</dbReference>
<dbReference type="InterPro" id="IPR036097">
    <property type="entry name" value="HisK_dim/P_sf"/>
</dbReference>
<evidence type="ECO:0000256" key="6">
    <source>
        <dbReference type="ARBA" id="ARBA00022777"/>
    </source>
</evidence>
<dbReference type="CDD" id="cd00082">
    <property type="entry name" value="HisKA"/>
    <property type="match status" value="1"/>
</dbReference>
<evidence type="ECO:0000256" key="2">
    <source>
        <dbReference type="ARBA" id="ARBA00004429"/>
    </source>
</evidence>
<dbReference type="InterPro" id="IPR003661">
    <property type="entry name" value="HisK_dim/P_dom"/>
</dbReference>
<evidence type="ECO:0000259" key="11">
    <source>
        <dbReference type="PROSITE" id="PS50113"/>
    </source>
</evidence>
<dbReference type="SMART" id="SM00086">
    <property type="entry name" value="PAC"/>
    <property type="match status" value="5"/>
</dbReference>
<dbReference type="InterPro" id="IPR003594">
    <property type="entry name" value="HATPase_dom"/>
</dbReference>
<evidence type="ECO:0000256" key="5">
    <source>
        <dbReference type="ARBA" id="ARBA00022679"/>
    </source>
</evidence>
<evidence type="ECO:0000259" key="9">
    <source>
        <dbReference type="PROSITE" id="PS50110"/>
    </source>
</evidence>
<feature type="domain" description="PAC" evidence="11">
    <location>
        <begin position="468"/>
        <end position="518"/>
    </location>
</feature>
<dbReference type="RefSeq" id="WP_124539679.1">
    <property type="nucleotide sequence ID" value="NZ_QUSW01000002.1"/>
</dbReference>
<dbReference type="InterPro" id="IPR035965">
    <property type="entry name" value="PAS-like_dom_sf"/>
</dbReference>
<evidence type="ECO:0000256" key="1">
    <source>
        <dbReference type="ARBA" id="ARBA00000085"/>
    </source>
</evidence>
<dbReference type="SMART" id="SM00388">
    <property type="entry name" value="HisKA"/>
    <property type="match status" value="1"/>
</dbReference>
<dbReference type="SMART" id="SM00387">
    <property type="entry name" value="HATPase_c"/>
    <property type="match status" value="1"/>
</dbReference>
<dbReference type="Gene3D" id="3.30.565.10">
    <property type="entry name" value="Histidine kinase-like ATPase, C-terminal domain"/>
    <property type="match status" value="1"/>
</dbReference>
<comment type="catalytic activity">
    <reaction evidence="1">
        <text>ATP + protein L-histidine = ADP + protein N-phospho-L-histidine.</text>
        <dbReference type="EC" id="2.7.13.3"/>
    </reaction>
</comment>
<evidence type="ECO:0000256" key="7">
    <source>
        <dbReference type="PROSITE-ProRule" id="PRU00169"/>
    </source>
</evidence>
<feature type="domain" description="Response regulatory" evidence="9">
    <location>
        <begin position="901"/>
        <end position="1018"/>
    </location>
</feature>
<gene>
    <name evidence="12" type="ORF">DZC73_07805</name>
</gene>
<dbReference type="InterPro" id="IPR000014">
    <property type="entry name" value="PAS"/>
</dbReference>
<dbReference type="PROSITE" id="PS50112">
    <property type="entry name" value="PAS"/>
    <property type="match status" value="1"/>
</dbReference>
<dbReference type="PROSITE" id="PS50110">
    <property type="entry name" value="RESPONSE_REGULATORY"/>
    <property type="match status" value="1"/>
</dbReference>
<dbReference type="PRINTS" id="PR00344">
    <property type="entry name" value="BCTRLSENSOR"/>
</dbReference>
<feature type="modified residue" description="4-aspartylphosphate" evidence="7">
    <location>
        <position position="951"/>
    </location>
</feature>
<evidence type="ECO:0000313" key="13">
    <source>
        <dbReference type="Proteomes" id="UP000267464"/>
    </source>
</evidence>
<dbReference type="SUPFAM" id="SSF52172">
    <property type="entry name" value="CheY-like"/>
    <property type="match status" value="1"/>
</dbReference>
<dbReference type="CDD" id="cd00075">
    <property type="entry name" value="HATPase"/>
    <property type="match status" value="1"/>
</dbReference>
<dbReference type="SMART" id="SM00091">
    <property type="entry name" value="PAS"/>
    <property type="match status" value="4"/>
</dbReference>
<keyword evidence="4 7" id="KW-0597">Phosphoprotein</keyword>
<name>A0A3N7JV71_9BURK</name>
<dbReference type="InterPro" id="IPR013656">
    <property type="entry name" value="PAS_4"/>
</dbReference>
<dbReference type="Gene3D" id="3.30.450.20">
    <property type="entry name" value="PAS domain"/>
    <property type="match status" value="5"/>
</dbReference>
<dbReference type="SUPFAM" id="SSF47384">
    <property type="entry name" value="Homodimeric domain of signal transducing histidine kinase"/>
    <property type="match status" value="1"/>
</dbReference>
<dbReference type="Proteomes" id="UP000267464">
    <property type="component" value="Unassembled WGS sequence"/>
</dbReference>
<dbReference type="Pfam" id="PF02518">
    <property type="entry name" value="HATPase_c"/>
    <property type="match status" value="1"/>
</dbReference>
<dbReference type="Pfam" id="PF00072">
    <property type="entry name" value="Response_reg"/>
    <property type="match status" value="1"/>
</dbReference>
<dbReference type="Gene3D" id="3.40.50.2300">
    <property type="match status" value="1"/>
</dbReference>
<dbReference type="InterPro" id="IPR052162">
    <property type="entry name" value="Sensor_kinase/Photoreceptor"/>
</dbReference>
<dbReference type="PANTHER" id="PTHR43304">
    <property type="entry name" value="PHYTOCHROME-LIKE PROTEIN CPH1"/>
    <property type="match status" value="1"/>
</dbReference>
<dbReference type="Pfam" id="PF00512">
    <property type="entry name" value="HisKA"/>
    <property type="match status" value="1"/>
</dbReference>
<dbReference type="InterPro" id="IPR005467">
    <property type="entry name" value="His_kinase_dom"/>
</dbReference>
<dbReference type="NCBIfam" id="TIGR00229">
    <property type="entry name" value="sensory_box"/>
    <property type="match status" value="4"/>
</dbReference>
<accession>A0A3N7JV71</accession>
<dbReference type="InterPro" id="IPR036890">
    <property type="entry name" value="HATPase_C_sf"/>
</dbReference>
<dbReference type="Gene3D" id="2.10.70.100">
    <property type="match status" value="4"/>
</dbReference>
<feature type="domain" description="PAC" evidence="11">
    <location>
        <begin position="338"/>
        <end position="390"/>
    </location>
</feature>
<dbReference type="Pfam" id="PF08447">
    <property type="entry name" value="PAS_3"/>
    <property type="match status" value="4"/>
</dbReference>
<keyword evidence="5" id="KW-0808">Transferase</keyword>
<dbReference type="Gene3D" id="1.10.287.130">
    <property type="match status" value="1"/>
</dbReference>
<dbReference type="PANTHER" id="PTHR43304:SF1">
    <property type="entry name" value="PAC DOMAIN-CONTAINING PROTEIN"/>
    <property type="match status" value="1"/>
</dbReference>
<dbReference type="InterPro" id="IPR011006">
    <property type="entry name" value="CheY-like_superfamily"/>
</dbReference>
<dbReference type="PROSITE" id="PS50113">
    <property type="entry name" value="PAC"/>
    <property type="match status" value="3"/>
</dbReference>
<keyword evidence="13" id="KW-1185">Reference proteome</keyword>
<reference evidence="12 13" key="1">
    <citation type="submission" date="2018-08" db="EMBL/GenBank/DDBJ databases">
        <authorList>
            <person name="Khan S.A."/>
            <person name="Jeon C.O."/>
            <person name="Chun B.H."/>
            <person name="Jeong S.E."/>
        </authorList>
    </citation>
    <scope>NUCLEOTIDE SEQUENCE [LARGE SCALE GENOMIC DNA]</scope>
    <source>
        <strain evidence="12 13">S-16</strain>
    </source>
</reference>
<dbReference type="EMBL" id="QUSW01000002">
    <property type="protein sequence ID" value="RQP24779.1"/>
    <property type="molecule type" value="Genomic_DNA"/>
</dbReference>
<dbReference type="EC" id="2.7.13.3" evidence="3"/>
<dbReference type="InterPro" id="IPR000700">
    <property type="entry name" value="PAS-assoc_C"/>
</dbReference>
<dbReference type="InterPro" id="IPR004358">
    <property type="entry name" value="Sig_transdc_His_kin-like_C"/>
</dbReference>
<organism evidence="12 13">
    <name type="scientific">Piscinibacter terrae</name>
    <dbReference type="NCBI Taxonomy" id="2496871"/>
    <lineage>
        <taxon>Bacteria</taxon>
        <taxon>Pseudomonadati</taxon>
        <taxon>Pseudomonadota</taxon>
        <taxon>Betaproteobacteria</taxon>
        <taxon>Burkholderiales</taxon>
        <taxon>Sphaerotilaceae</taxon>
        <taxon>Piscinibacter</taxon>
    </lineage>
</organism>
<proteinExistence type="predicted"/>
<feature type="domain" description="PAS" evidence="10">
    <location>
        <begin position="519"/>
        <end position="591"/>
    </location>
</feature>
<feature type="domain" description="Histidine kinase" evidence="8">
    <location>
        <begin position="663"/>
        <end position="878"/>
    </location>
</feature>
<dbReference type="InterPro" id="IPR001610">
    <property type="entry name" value="PAC"/>
</dbReference>
<sequence>MSSPRPHLPATPAPELPDDAAWRALADLSSDMLALLDEQGCITWVNEAFARIGGLDTRVALGQPLASLIGFTDSPGPWDVIAPALAGGQAIPAQELPWRHPSGDTRWGRLSARTLPRPGASSGLLVALQDLSEQHRLAELLETAQEFGRLGVWERKIPSGEGRWDRHVFRFFGMDHTTGTPDFTVAAKRIHPDDLPRVDYPASTRQAGRYEARYRVMLPDGGVQRLHSQWEVKNSPQGQPERTVGIMVDDTETYELAQAFNDTSEQLRLAVDLGNIAIWRQDLRTNRFHYNYRAYQVLDITPKPEGLSLEEVRSLIHPDDLPRVIAAAGTALNSDRPVDMEARYRRTDGSWRYVLTRRVLRRDAAGEPLEFVGVALDVTEQVEKSRRANELAQRLEIATHSAGVGVFSRDPETEEGEWNTEMFRLNGRAPELGVPTRDEWVETIIHPDDRPMMRHVRESLLAAPTDKHEQQYRVVWPSGEVRWLVNRARRVQRSGRTMIFGVTLDVTDRVRTEAALRSANERVALTAHSVGLGTWEWDPKTDTSTWDDQMYRLRGVEPAAIPPNARGRREMVHPDDQDRVDKLLAEAVAQQKSAAYEFRVVWPDGSVHWLASRSTPIVGPDGGALHYIGVNWDITEGVNAETARREKFIAQRESEAKSQFLARMSHELRTPLNAVLGFAQLLQLDSDINDTEQRSRIEHILSAGEHLLSLINDVLDLSSLESGQLKLDMQAVPLAELVNEALPLVTPLAKGFHVKVECGDIDGVVWADRIRLRQVLINLLSNAIKYNRRGGVARVGTELHQGKVVVTVTDTGRGLTPEQRAHLFEPFNRLGIEREGIEGTGIGLAIVKTLVGRMGGSIEVCSEPGTGSSFSVKLQRADQPSPVAADEPAQPASEARVPAATLLYIEDNPINVMLMQELVASREGWTLVSELNGARGVARAAELRPDLVLVDMQLPDFDGFEVLRRLSADPRTSHLPCLAVSANAMPDDVARALAAGFVEYWTKPINFAAFLKSLESRLSTLRQG</sequence>
<reference evidence="12 13" key="2">
    <citation type="submission" date="2018-12" db="EMBL/GenBank/DDBJ databases">
        <title>Rhizobacter gummiphilus sp. nov., a rubber-degrading bacterium isolated from the soil of a botanical garden in Japan.</title>
        <authorList>
            <person name="Shunsuke S.S."/>
        </authorList>
    </citation>
    <scope>NUCLEOTIDE SEQUENCE [LARGE SCALE GENOMIC DNA]</scope>
    <source>
        <strain evidence="12 13">S-16</strain>
    </source>
</reference>
<dbReference type="SUPFAM" id="SSF55874">
    <property type="entry name" value="ATPase domain of HSP90 chaperone/DNA topoisomerase II/histidine kinase"/>
    <property type="match status" value="1"/>
</dbReference>